<keyword evidence="2" id="KW-1185">Reference proteome</keyword>
<dbReference type="OrthoDB" id="5418945at2"/>
<organism evidence="1 2">
    <name type="scientific">Kutzneria buriramensis</name>
    <dbReference type="NCBI Taxonomy" id="1045776"/>
    <lineage>
        <taxon>Bacteria</taxon>
        <taxon>Bacillati</taxon>
        <taxon>Actinomycetota</taxon>
        <taxon>Actinomycetes</taxon>
        <taxon>Pseudonocardiales</taxon>
        <taxon>Pseudonocardiaceae</taxon>
        <taxon>Kutzneria</taxon>
    </lineage>
</organism>
<dbReference type="Proteomes" id="UP000256269">
    <property type="component" value="Unassembled WGS sequence"/>
</dbReference>
<evidence type="ECO:0008006" key="3">
    <source>
        <dbReference type="Google" id="ProtNLM"/>
    </source>
</evidence>
<protein>
    <recommendedName>
        <fullName evidence="3">Extracellular solute-binding protein</fullName>
    </recommendedName>
</protein>
<dbReference type="EMBL" id="QUNO01000016">
    <property type="protein sequence ID" value="REH36338.1"/>
    <property type="molecule type" value="Genomic_DNA"/>
</dbReference>
<dbReference type="AlphaFoldDB" id="A0A3E0H0J4"/>
<sequence>MKRLISIGLAAVLVIGVALAVIFGRGGTEGTQLTTVRGVIGSEKLAFFSDQRVKDAFAKHGLDVQVDPAGSRQMATQTDLSKYDFAFPSSSPAADRIQHDHANSHTYAPFSSPMAVATFAPIVDLLTKAGVVHKGAGDYDVLDIAKYMQLTANGTRWDQLPGNTSYPVRKNVLITTTDPRDSNSAAMYLAIATYVANGDNVVNTPDQEAAVLPKVTPLFTNQGYTQNSTDAPFEDYLSAGIGRNPMVLVYEAQYADRIVRNDGSIKPDMRLVYLSPTVYSKHTLVALKSPGDQIGQLLTSDPELASLAATFGFRTQDPKYFTQAVSQHKLPLPTDLVDTVDPPSFETLERLLDAVGKQYGS</sequence>
<gene>
    <name evidence="1" type="ORF">BCF44_116207</name>
</gene>
<name>A0A3E0H0J4_9PSEU</name>
<accession>A0A3E0H0J4</accession>
<evidence type="ECO:0000313" key="2">
    <source>
        <dbReference type="Proteomes" id="UP000256269"/>
    </source>
</evidence>
<evidence type="ECO:0000313" key="1">
    <source>
        <dbReference type="EMBL" id="REH36338.1"/>
    </source>
</evidence>
<reference evidence="1 2" key="1">
    <citation type="submission" date="2018-08" db="EMBL/GenBank/DDBJ databases">
        <title>Genomic Encyclopedia of Archaeal and Bacterial Type Strains, Phase II (KMG-II): from individual species to whole genera.</title>
        <authorList>
            <person name="Goeker M."/>
        </authorList>
    </citation>
    <scope>NUCLEOTIDE SEQUENCE [LARGE SCALE GENOMIC DNA]</scope>
    <source>
        <strain evidence="1 2">DSM 45791</strain>
    </source>
</reference>
<dbReference type="RefSeq" id="WP_116179621.1">
    <property type="nucleotide sequence ID" value="NZ_CP144375.1"/>
</dbReference>
<proteinExistence type="predicted"/>
<comment type="caution">
    <text evidence="1">The sequence shown here is derived from an EMBL/GenBank/DDBJ whole genome shotgun (WGS) entry which is preliminary data.</text>
</comment>